<gene>
    <name evidence="8" type="ORF">THRCLA_07360</name>
</gene>
<dbReference type="Gene3D" id="1.20.1250.20">
    <property type="entry name" value="MFS general substrate transporter like domains"/>
    <property type="match status" value="2"/>
</dbReference>
<evidence type="ECO:0000313" key="8">
    <source>
        <dbReference type="EMBL" id="OQR96185.1"/>
    </source>
</evidence>
<evidence type="ECO:0000256" key="1">
    <source>
        <dbReference type="ARBA" id="ARBA00004141"/>
    </source>
</evidence>
<keyword evidence="4 6" id="KW-1133">Transmembrane helix</keyword>
<feature type="transmembrane region" description="Helical" evidence="6">
    <location>
        <begin position="43"/>
        <end position="63"/>
    </location>
</feature>
<evidence type="ECO:0000256" key="5">
    <source>
        <dbReference type="ARBA" id="ARBA00023136"/>
    </source>
</evidence>
<dbReference type="InterPro" id="IPR051717">
    <property type="entry name" value="MFS_MFSD6"/>
</dbReference>
<evidence type="ECO:0000256" key="2">
    <source>
        <dbReference type="ARBA" id="ARBA00005241"/>
    </source>
</evidence>
<dbReference type="EMBL" id="JNBS01001984">
    <property type="protein sequence ID" value="OQR96185.1"/>
    <property type="molecule type" value="Genomic_DNA"/>
</dbReference>
<accession>A0A1V9ZDV0</accession>
<feature type="domain" description="Major facilitator superfamily (MFS) profile" evidence="7">
    <location>
        <begin position="214"/>
        <end position="420"/>
    </location>
</feature>
<dbReference type="InterPro" id="IPR020846">
    <property type="entry name" value="MFS_dom"/>
</dbReference>
<dbReference type="PROSITE" id="PS50850">
    <property type="entry name" value="MFS"/>
    <property type="match status" value="1"/>
</dbReference>
<dbReference type="InterPro" id="IPR036259">
    <property type="entry name" value="MFS_trans_sf"/>
</dbReference>
<dbReference type="SUPFAM" id="SSF103473">
    <property type="entry name" value="MFS general substrate transporter"/>
    <property type="match status" value="1"/>
</dbReference>
<keyword evidence="5 6" id="KW-0472">Membrane</keyword>
<evidence type="ECO:0000256" key="6">
    <source>
        <dbReference type="SAM" id="Phobius"/>
    </source>
</evidence>
<dbReference type="OrthoDB" id="515887at2759"/>
<evidence type="ECO:0000256" key="4">
    <source>
        <dbReference type="ARBA" id="ARBA00022989"/>
    </source>
</evidence>
<dbReference type="PANTHER" id="PTHR16172:SF41">
    <property type="entry name" value="MAJOR FACILITATOR SUPERFAMILY DOMAIN-CONTAINING PROTEIN 6-LIKE"/>
    <property type="match status" value="1"/>
</dbReference>
<feature type="transmembrane region" description="Helical" evidence="6">
    <location>
        <begin position="314"/>
        <end position="335"/>
    </location>
</feature>
<evidence type="ECO:0000259" key="7">
    <source>
        <dbReference type="PROSITE" id="PS50850"/>
    </source>
</evidence>
<feature type="transmembrane region" description="Helical" evidence="6">
    <location>
        <begin position="254"/>
        <end position="273"/>
    </location>
</feature>
<dbReference type="Pfam" id="PF12832">
    <property type="entry name" value="MFS_1_like"/>
    <property type="match status" value="1"/>
</dbReference>
<comment type="similarity">
    <text evidence="2">Belongs to the major facilitator superfamily. MFSD6 family.</text>
</comment>
<dbReference type="GO" id="GO:0016020">
    <property type="term" value="C:membrane"/>
    <property type="evidence" value="ECO:0007669"/>
    <property type="project" value="UniProtKB-SubCell"/>
</dbReference>
<evidence type="ECO:0000256" key="3">
    <source>
        <dbReference type="ARBA" id="ARBA00022692"/>
    </source>
</evidence>
<sequence>MSAEREHWKELLPAKVLYIVSNIGASATINFLPVFFSTHFDKFQIGVLQTIPAICSILAPPLWGAISDVLQRQRLIHILCLVTGTTLMFLVQFISSSFLWTCSMVFIANFQGNPAQSLQDQAILSLVTRLNAEYGKQRLYGAVGYGIGAYVAGLIVANYGISWAFNMNLIFLFPTLLVLQQIPPSDSAHYSVQNSPSSDTLDSPSFVQGLHTLSKRKDVLGLLFLVLPIGVMWGTMSAFLTLNLYELSGGNAQIVGIAIFCETFSELPAFYFADTLIDKLGTVKVLLISILAHGARLTCYALMTNPWVAMPFELLHGCTFGLAWAACTKYIYAAAPNGTKGTMMGVLSAVQNGIGRAAGTMFGGYIYNTYGASVMWKITDLGVPVSLLGLYIFSCTLKQPEADQDTIKKVPTDKDHLLGV</sequence>
<dbReference type="GO" id="GO:0022857">
    <property type="term" value="F:transmembrane transporter activity"/>
    <property type="evidence" value="ECO:0007669"/>
    <property type="project" value="InterPro"/>
</dbReference>
<dbReference type="InterPro" id="IPR024989">
    <property type="entry name" value="MFS_assoc_dom"/>
</dbReference>
<dbReference type="PANTHER" id="PTHR16172">
    <property type="entry name" value="MAJOR FACILITATOR SUPERFAMILY DOMAIN-CONTAINING PROTEIN 6-LIKE"/>
    <property type="match status" value="1"/>
</dbReference>
<feature type="transmembrane region" description="Helical" evidence="6">
    <location>
        <begin position="285"/>
        <end position="308"/>
    </location>
</feature>
<organism evidence="8 9">
    <name type="scientific">Thraustotheca clavata</name>
    <dbReference type="NCBI Taxonomy" id="74557"/>
    <lineage>
        <taxon>Eukaryota</taxon>
        <taxon>Sar</taxon>
        <taxon>Stramenopiles</taxon>
        <taxon>Oomycota</taxon>
        <taxon>Saprolegniomycetes</taxon>
        <taxon>Saprolegniales</taxon>
        <taxon>Achlyaceae</taxon>
        <taxon>Thraustotheca</taxon>
    </lineage>
</organism>
<comment type="subcellular location">
    <subcellularLocation>
        <location evidence="1">Membrane</location>
        <topology evidence="1">Multi-pass membrane protein</topology>
    </subcellularLocation>
</comment>
<keyword evidence="9" id="KW-1185">Reference proteome</keyword>
<feature type="transmembrane region" description="Helical" evidence="6">
    <location>
        <begin position="139"/>
        <end position="157"/>
    </location>
</feature>
<evidence type="ECO:0000313" key="9">
    <source>
        <dbReference type="Proteomes" id="UP000243217"/>
    </source>
</evidence>
<comment type="caution">
    <text evidence="8">The sequence shown here is derived from an EMBL/GenBank/DDBJ whole genome shotgun (WGS) entry which is preliminary data.</text>
</comment>
<feature type="transmembrane region" description="Helical" evidence="6">
    <location>
        <begin position="75"/>
        <end position="94"/>
    </location>
</feature>
<feature type="transmembrane region" description="Helical" evidence="6">
    <location>
        <begin position="219"/>
        <end position="242"/>
    </location>
</feature>
<feature type="transmembrane region" description="Helical" evidence="6">
    <location>
        <begin position="16"/>
        <end position="36"/>
    </location>
</feature>
<name>A0A1V9ZDV0_9STRA</name>
<keyword evidence="3 6" id="KW-0812">Transmembrane</keyword>
<dbReference type="Proteomes" id="UP000243217">
    <property type="component" value="Unassembled WGS sequence"/>
</dbReference>
<protein>
    <submittedName>
        <fullName evidence="8">Major Facilitator Superfamily (MFS)</fullName>
    </submittedName>
</protein>
<proteinExistence type="inferred from homology"/>
<dbReference type="STRING" id="74557.A0A1V9ZDV0"/>
<reference evidence="8 9" key="1">
    <citation type="journal article" date="2014" name="Genome Biol. Evol.">
        <title>The secreted proteins of Achlya hypogyna and Thraustotheca clavata identify the ancestral oomycete secretome and reveal gene acquisitions by horizontal gene transfer.</title>
        <authorList>
            <person name="Misner I."/>
            <person name="Blouin N."/>
            <person name="Leonard G."/>
            <person name="Richards T.A."/>
            <person name="Lane C.E."/>
        </authorList>
    </citation>
    <scope>NUCLEOTIDE SEQUENCE [LARGE SCALE GENOMIC DNA]</scope>
    <source>
        <strain evidence="8 9">ATCC 34112</strain>
    </source>
</reference>
<dbReference type="AlphaFoldDB" id="A0A1V9ZDV0"/>